<dbReference type="EMBL" id="JACOPP010000016">
    <property type="protein sequence ID" value="MBC5734330.1"/>
    <property type="molecule type" value="Genomic_DNA"/>
</dbReference>
<evidence type="ECO:0008006" key="4">
    <source>
        <dbReference type="Google" id="ProtNLM"/>
    </source>
</evidence>
<feature type="transmembrane region" description="Helical" evidence="1">
    <location>
        <begin position="296"/>
        <end position="315"/>
    </location>
</feature>
<feature type="transmembrane region" description="Helical" evidence="1">
    <location>
        <begin position="233"/>
        <end position="252"/>
    </location>
</feature>
<feature type="transmembrane region" description="Helical" evidence="1">
    <location>
        <begin position="187"/>
        <end position="209"/>
    </location>
</feature>
<feature type="transmembrane region" description="Helical" evidence="1">
    <location>
        <begin position="372"/>
        <end position="396"/>
    </location>
</feature>
<feature type="transmembrane region" description="Helical" evidence="1">
    <location>
        <begin position="408"/>
        <end position="436"/>
    </location>
</feature>
<feature type="transmembrane region" description="Helical" evidence="1">
    <location>
        <begin position="149"/>
        <end position="167"/>
    </location>
</feature>
<proteinExistence type="predicted"/>
<evidence type="ECO:0000313" key="2">
    <source>
        <dbReference type="EMBL" id="MBC5734330.1"/>
    </source>
</evidence>
<comment type="caution">
    <text evidence="2">The sequence shown here is derived from an EMBL/GenBank/DDBJ whole genome shotgun (WGS) entry which is preliminary data.</text>
</comment>
<evidence type="ECO:0000313" key="3">
    <source>
        <dbReference type="Proteomes" id="UP000661435"/>
    </source>
</evidence>
<feature type="transmembrane region" description="Helical" evidence="1">
    <location>
        <begin position="58"/>
        <end position="90"/>
    </location>
</feature>
<reference evidence="2" key="1">
    <citation type="submission" date="2020-08" db="EMBL/GenBank/DDBJ databases">
        <title>Genome public.</title>
        <authorList>
            <person name="Liu C."/>
            <person name="Sun Q."/>
        </authorList>
    </citation>
    <scope>NUCLEOTIDE SEQUENCE</scope>
    <source>
        <strain evidence="2">NSJ-51</strain>
    </source>
</reference>
<evidence type="ECO:0000256" key="1">
    <source>
        <dbReference type="SAM" id="Phobius"/>
    </source>
</evidence>
<feature type="transmembrane region" description="Helical" evidence="1">
    <location>
        <begin position="7"/>
        <end position="38"/>
    </location>
</feature>
<feature type="transmembrane region" description="Helical" evidence="1">
    <location>
        <begin position="335"/>
        <end position="365"/>
    </location>
</feature>
<name>A0A8J6MAD6_9FIRM</name>
<organism evidence="2 3">
    <name type="scientific">Lawsonibacter hominis</name>
    <dbReference type="NCBI Taxonomy" id="2763053"/>
    <lineage>
        <taxon>Bacteria</taxon>
        <taxon>Bacillati</taxon>
        <taxon>Bacillota</taxon>
        <taxon>Clostridia</taxon>
        <taxon>Eubacteriales</taxon>
        <taxon>Oscillospiraceae</taxon>
        <taxon>Lawsonibacter</taxon>
    </lineage>
</organism>
<dbReference type="AlphaFoldDB" id="A0A8J6MAD6"/>
<dbReference type="RefSeq" id="WP_186908219.1">
    <property type="nucleotide sequence ID" value="NZ_JACOPP010000016.1"/>
</dbReference>
<keyword evidence="1" id="KW-0812">Transmembrane</keyword>
<keyword evidence="1" id="KW-0472">Membrane</keyword>
<gene>
    <name evidence="2" type="ORF">H8S57_11410</name>
</gene>
<sequence>MLFQACALILSLILIAFLIYKGLSPILSVVIGCSLMIWTNGMDYVATFQSALSTWGSVLMPAVFVTLFGAAMGVLYTKAGAIDSLAVWLLKPTQRVKNEDARIILSILLFIVFRIILGLAGFVNDAVMVTMFAVGAVVFRQADIDRRHLNAVLVIAGTIGLVLPGAPTQTNVMFALYLPGYSPTAYFLPRLMLMLLYIVLVCLIMLRYVKKDRAAGRHFEQGRMMLTETNRELPPVWLCFLPIVVVIITYTFLGIEAWVSITFGLIATMICLYRYFPQEEGKSHFASMIHYTNDGVLLIPLQFMLMVLPTMVMSLSPAFQWGIDALAESGINPYVSFAVLAVILVSFSGAGAIPTICTVAVSGYIGQSMSMYACVIIATWACTVFDSLPTNAAIVIQTELCDCPMKKAYPTIFTTTIVATGIITILATIAAAAGVFG</sequence>
<keyword evidence="3" id="KW-1185">Reference proteome</keyword>
<feature type="transmembrane region" description="Helical" evidence="1">
    <location>
        <begin position="126"/>
        <end position="142"/>
    </location>
</feature>
<feature type="transmembrane region" description="Helical" evidence="1">
    <location>
        <begin position="258"/>
        <end position="276"/>
    </location>
</feature>
<accession>A0A8J6MAD6</accession>
<dbReference type="Proteomes" id="UP000661435">
    <property type="component" value="Unassembled WGS sequence"/>
</dbReference>
<keyword evidence="1" id="KW-1133">Transmembrane helix</keyword>
<feature type="transmembrane region" description="Helical" evidence="1">
    <location>
        <begin position="102"/>
        <end position="120"/>
    </location>
</feature>
<protein>
    <recommendedName>
        <fullName evidence="4">Citrate transporter</fullName>
    </recommendedName>
</protein>